<dbReference type="PANTHER" id="PTHR34818">
    <property type="entry name" value="PROTEIN BLI-3"/>
    <property type="match status" value="1"/>
</dbReference>
<dbReference type="PANTHER" id="PTHR34818:SF1">
    <property type="entry name" value="PROTEIN BLI-3"/>
    <property type="match status" value="1"/>
</dbReference>
<dbReference type="SUPFAM" id="SSF50475">
    <property type="entry name" value="FMN-binding split barrel"/>
    <property type="match status" value="1"/>
</dbReference>
<dbReference type="InterPro" id="IPR012349">
    <property type="entry name" value="Split_barrel_FMN-bd"/>
</dbReference>
<gene>
    <name evidence="2" type="ORF">DB88DRAFT_497563</name>
</gene>
<dbReference type="AlphaFoldDB" id="A0AAD9FP60"/>
<organism evidence="2 3">
    <name type="scientific">Papiliotrema laurentii</name>
    <name type="common">Cryptococcus laurentii</name>
    <dbReference type="NCBI Taxonomy" id="5418"/>
    <lineage>
        <taxon>Eukaryota</taxon>
        <taxon>Fungi</taxon>
        <taxon>Dikarya</taxon>
        <taxon>Basidiomycota</taxon>
        <taxon>Agaricomycotina</taxon>
        <taxon>Tremellomycetes</taxon>
        <taxon>Tremellales</taxon>
        <taxon>Rhynchogastremaceae</taxon>
        <taxon>Papiliotrema</taxon>
    </lineage>
</organism>
<proteinExistence type="predicted"/>
<dbReference type="Gene3D" id="2.30.110.10">
    <property type="entry name" value="Electron Transport, Fmn-binding Protein, Chain A"/>
    <property type="match status" value="1"/>
</dbReference>
<name>A0AAD9FP60_PAPLA</name>
<accession>A0AAD9FP60</accession>
<sequence length="201" mass="22042">MSGNDQYSQAAAKPQVPLNTKLADLRGFLNKHKTVLLTTRAPDGSLHARVMAIAEITPEWKFRFIYDNESYKETEVDHDFHVNIAADGSHNNSGWVSIAGRAKRSNEEGLVAKLWNPTTKAWFGDKGDGVHTGEPSDPRVAVLEVQVDEIRHFHQERTLVGTAVDVVASAISGSTATPGDIRTITREDISAAWKAGELKEP</sequence>
<reference evidence="2" key="1">
    <citation type="submission" date="2023-02" db="EMBL/GenBank/DDBJ databases">
        <title>Identification and recombinant expression of a fungal hydrolase from Papiliotrema laurentii that hydrolyzes apple cutin and clears colloidal polyester polyurethane.</title>
        <authorList>
            <consortium name="DOE Joint Genome Institute"/>
            <person name="Roman V.A."/>
            <person name="Bojanowski C."/>
            <person name="Crable B.R."/>
            <person name="Wagner D.N."/>
            <person name="Hung C.S."/>
            <person name="Nadeau L.J."/>
            <person name="Schratz L."/>
            <person name="Haridas S."/>
            <person name="Pangilinan J."/>
            <person name="Lipzen A."/>
            <person name="Na H."/>
            <person name="Yan M."/>
            <person name="Ng V."/>
            <person name="Grigoriev I.V."/>
            <person name="Spatafora J.W."/>
            <person name="Barlow D."/>
            <person name="Biffinger J."/>
            <person name="Kelley-Loughnane N."/>
            <person name="Varaljay V.A."/>
            <person name="Crookes-Goodson W.J."/>
        </authorList>
    </citation>
    <scope>NUCLEOTIDE SEQUENCE</scope>
    <source>
        <strain evidence="2">5307AH</strain>
    </source>
</reference>
<dbReference type="InterPro" id="IPR038725">
    <property type="entry name" value="YdaG_split_barrel_FMN-bd"/>
</dbReference>
<dbReference type="InterPro" id="IPR052917">
    <property type="entry name" value="Stress-Dev_Protein"/>
</dbReference>
<evidence type="ECO:0000259" key="1">
    <source>
        <dbReference type="Pfam" id="PF16242"/>
    </source>
</evidence>
<dbReference type="EMBL" id="JAODAN010000009">
    <property type="protein sequence ID" value="KAK1922213.1"/>
    <property type="molecule type" value="Genomic_DNA"/>
</dbReference>
<evidence type="ECO:0000313" key="3">
    <source>
        <dbReference type="Proteomes" id="UP001182556"/>
    </source>
</evidence>
<dbReference type="Proteomes" id="UP001182556">
    <property type="component" value="Unassembled WGS sequence"/>
</dbReference>
<dbReference type="Pfam" id="PF16242">
    <property type="entry name" value="Pyrid_ox_like"/>
    <property type="match status" value="1"/>
</dbReference>
<comment type="caution">
    <text evidence="2">The sequence shown here is derived from an EMBL/GenBank/DDBJ whole genome shotgun (WGS) entry which is preliminary data.</text>
</comment>
<feature type="domain" description="General stress protein FMN-binding split barrel" evidence="1">
    <location>
        <begin position="24"/>
        <end position="175"/>
    </location>
</feature>
<keyword evidence="3" id="KW-1185">Reference proteome</keyword>
<evidence type="ECO:0000313" key="2">
    <source>
        <dbReference type="EMBL" id="KAK1922213.1"/>
    </source>
</evidence>
<protein>
    <recommendedName>
        <fullName evidence="1">General stress protein FMN-binding split barrel domain-containing protein</fullName>
    </recommendedName>
</protein>